<dbReference type="AlphaFoldDB" id="A0AAV5W2F2"/>
<dbReference type="SUPFAM" id="SSF103481">
    <property type="entry name" value="Multidrug resistance efflux transporter EmrE"/>
    <property type="match status" value="1"/>
</dbReference>
<evidence type="ECO:0000313" key="8">
    <source>
        <dbReference type="EMBL" id="GMT24099.1"/>
    </source>
</evidence>
<keyword evidence="9" id="KW-1185">Reference proteome</keyword>
<comment type="subcellular location">
    <subcellularLocation>
        <location evidence="1">Membrane</location>
        <topology evidence="1">Multi-pass membrane protein</topology>
    </subcellularLocation>
</comment>
<feature type="transmembrane region" description="Helical" evidence="7">
    <location>
        <begin position="335"/>
        <end position="354"/>
    </location>
</feature>
<evidence type="ECO:0000256" key="3">
    <source>
        <dbReference type="ARBA" id="ARBA00022597"/>
    </source>
</evidence>
<dbReference type="NCBIfam" id="TIGR00803">
    <property type="entry name" value="nst"/>
    <property type="match status" value="1"/>
</dbReference>
<evidence type="ECO:0000256" key="7">
    <source>
        <dbReference type="SAM" id="Phobius"/>
    </source>
</evidence>
<dbReference type="InterPro" id="IPR007271">
    <property type="entry name" value="Nuc_sug_transpt"/>
</dbReference>
<dbReference type="PIRSF" id="PIRSF005799">
    <property type="entry name" value="UDP-gal_transpt"/>
    <property type="match status" value="1"/>
</dbReference>
<dbReference type="Pfam" id="PF04142">
    <property type="entry name" value="Nuc_sug_transp"/>
    <property type="match status" value="1"/>
</dbReference>
<reference evidence="8" key="1">
    <citation type="submission" date="2023-10" db="EMBL/GenBank/DDBJ databases">
        <title>Genome assembly of Pristionchus species.</title>
        <authorList>
            <person name="Yoshida K."/>
            <person name="Sommer R.J."/>
        </authorList>
    </citation>
    <scope>NUCLEOTIDE SEQUENCE</scope>
    <source>
        <strain evidence="8">RS5133</strain>
    </source>
</reference>
<evidence type="ECO:0000256" key="6">
    <source>
        <dbReference type="ARBA" id="ARBA00023136"/>
    </source>
</evidence>
<accession>A0AAV5W2F2</accession>
<keyword evidence="6 7" id="KW-0472">Membrane</keyword>
<gene>
    <name evidence="8" type="ORF">PFISCL1PPCAC_15396</name>
</gene>
<dbReference type="InterPro" id="IPR037185">
    <property type="entry name" value="EmrE-like"/>
</dbReference>
<keyword evidence="3" id="KW-0813">Transport</keyword>
<evidence type="ECO:0000256" key="4">
    <source>
        <dbReference type="ARBA" id="ARBA00022692"/>
    </source>
</evidence>
<feature type="transmembrane region" description="Helical" evidence="7">
    <location>
        <begin position="277"/>
        <end position="300"/>
    </location>
</feature>
<dbReference type="Proteomes" id="UP001432322">
    <property type="component" value="Unassembled WGS sequence"/>
</dbReference>
<comment type="caution">
    <text evidence="8">The sequence shown here is derived from an EMBL/GenBank/DDBJ whole genome shotgun (WGS) entry which is preliminary data.</text>
</comment>
<keyword evidence="5 7" id="KW-1133">Transmembrane helix</keyword>
<feature type="transmembrane region" description="Helical" evidence="7">
    <location>
        <begin position="312"/>
        <end position="329"/>
    </location>
</feature>
<feature type="transmembrane region" description="Helical" evidence="7">
    <location>
        <begin position="213"/>
        <end position="233"/>
    </location>
</feature>
<evidence type="ECO:0000313" key="9">
    <source>
        <dbReference type="Proteomes" id="UP001432322"/>
    </source>
</evidence>
<feature type="transmembrane region" description="Helical" evidence="7">
    <location>
        <begin position="175"/>
        <end position="193"/>
    </location>
</feature>
<protein>
    <submittedName>
        <fullName evidence="8">Uncharacterized protein</fullName>
    </submittedName>
</protein>
<sequence length="388" mass="43148">MEEEEVCEDTHPLVPFQIERHKFSFMKSLWISATSTEFISLVVLTIHMSALPLLVRQTSKEQTQLTQNGSSPVKFVASTSVLMSEFFKLAICTLLIASVIDHPKQVFHKVYTTIVHNRRETAKICVPALIYAIQNNLYYVALANLDATTFSVTSQLRILTTALLAVSILNKILSYAQWGALFLSLIGVVIVQIEKARTSSNPDLSHLNGGNPIVGFSATFAIAWMSSFAGVYFEKVLKESKTDVWIQNIRLALLTIPFSFITMIVSDGKKIWQDGFFQGWTPLVCLVTLLTALGGILVSLVMKYACNVRKTYCQTLSIAATVLISVWLGDVHPSIALAIGVLVTIASVFIYALYPQPPKISDLDRKSMSIDLAKELCEQIEEEEEEEE</sequence>
<keyword evidence="3" id="KW-0762">Sugar transport</keyword>
<organism evidence="8 9">
    <name type="scientific">Pristionchus fissidentatus</name>
    <dbReference type="NCBI Taxonomy" id="1538716"/>
    <lineage>
        <taxon>Eukaryota</taxon>
        <taxon>Metazoa</taxon>
        <taxon>Ecdysozoa</taxon>
        <taxon>Nematoda</taxon>
        <taxon>Chromadorea</taxon>
        <taxon>Rhabditida</taxon>
        <taxon>Rhabditina</taxon>
        <taxon>Diplogasteromorpha</taxon>
        <taxon>Diplogasteroidea</taxon>
        <taxon>Neodiplogasteridae</taxon>
        <taxon>Pristionchus</taxon>
    </lineage>
</organism>
<name>A0AAV5W2F2_9BILA</name>
<dbReference type="EMBL" id="BTSY01000004">
    <property type="protein sequence ID" value="GMT24099.1"/>
    <property type="molecule type" value="Genomic_DNA"/>
</dbReference>
<feature type="transmembrane region" description="Helical" evidence="7">
    <location>
        <begin position="29"/>
        <end position="55"/>
    </location>
</feature>
<evidence type="ECO:0000256" key="1">
    <source>
        <dbReference type="ARBA" id="ARBA00004141"/>
    </source>
</evidence>
<feature type="non-terminal residue" evidence="8">
    <location>
        <position position="388"/>
    </location>
</feature>
<dbReference type="GO" id="GO:0000139">
    <property type="term" value="C:Golgi membrane"/>
    <property type="evidence" value="ECO:0007669"/>
    <property type="project" value="InterPro"/>
</dbReference>
<keyword evidence="4 7" id="KW-0812">Transmembrane</keyword>
<proteinExistence type="inferred from homology"/>
<comment type="similarity">
    <text evidence="2">Belongs to the nucleotide-sugar transporter family. SLC35A subfamily.</text>
</comment>
<dbReference type="PANTHER" id="PTHR10231">
    <property type="entry name" value="NUCLEOTIDE-SUGAR TRANSMEMBRANE TRANSPORTER"/>
    <property type="match status" value="1"/>
</dbReference>
<evidence type="ECO:0000256" key="5">
    <source>
        <dbReference type="ARBA" id="ARBA00022989"/>
    </source>
</evidence>
<evidence type="ECO:0000256" key="2">
    <source>
        <dbReference type="ARBA" id="ARBA00009976"/>
    </source>
</evidence>
<feature type="transmembrane region" description="Helical" evidence="7">
    <location>
        <begin position="245"/>
        <end position="265"/>
    </location>
</feature>
<dbReference type="GO" id="GO:0015165">
    <property type="term" value="F:pyrimidine nucleotide-sugar transmembrane transporter activity"/>
    <property type="evidence" value="ECO:0007669"/>
    <property type="project" value="InterPro"/>
</dbReference>